<dbReference type="GO" id="GO:0046933">
    <property type="term" value="F:proton-transporting ATP synthase activity, rotational mechanism"/>
    <property type="evidence" value="ECO:0007669"/>
    <property type="project" value="UniProtKB-UniRule"/>
</dbReference>
<evidence type="ECO:0000256" key="6">
    <source>
        <dbReference type="ARBA" id="ARBA00023310"/>
    </source>
</evidence>
<dbReference type="EMBL" id="FOQY01000003">
    <property type="protein sequence ID" value="SFI46248.1"/>
    <property type="molecule type" value="Genomic_DNA"/>
</dbReference>
<dbReference type="Proteomes" id="UP000199111">
    <property type="component" value="Unassembled WGS sequence"/>
</dbReference>
<comment type="similarity">
    <text evidence="7">Belongs to the ATPase delta chain family.</text>
</comment>
<dbReference type="Gene3D" id="1.10.520.20">
    <property type="entry name" value="N-terminal domain of the delta subunit of the F1F0-ATP synthase"/>
    <property type="match status" value="1"/>
</dbReference>
<dbReference type="RefSeq" id="WP_218158625.1">
    <property type="nucleotide sequence ID" value="NZ_FOQY01000003.1"/>
</dbReference>
<dbReference type="PRINTS" id="PR00125">
    <property type="entry name" value="ATPASEDELTA"/>
</dbReference>
<evidence type="ECO:0000313" key="9">
    <source>
        <dbReference type="Proteomes" id="UP000199111"/>
    </source>
</evidence>
<comment type="subcellular location">
    <subcellularLocation>
        <location evidence="7">Cell membrane</location>
        <topology evidence="7">Peripheral membrane protein</topology>
    </subcellularLocation>
    <subcellularLocation>
        <location evidence="1">Membrane</location>
    </subcellularLocation>
</comment>
<dbReference type="PANTHER" id="PTHR11910">
    <property type="entry name" value="ATP SYNTHASE DELTA CHAIN"/>
    <property type="match status" value="1"/>
</dbReference>
<gene>
    <name evidence="7" type="primary">atpH</name>
    <name evidence="8" type="ORF">SAMN05216275_103251</name>
</gene>
<dbReference type="GeneID" id="96297015"/>
<evidence type="ECO:0000256" key="2">
    <source>
        <dbReference type="ARBA" id="ARBA00022448"/>
    </source>
</evidence>
<dbReference type="AlphaFoldDB" id="A0A1I3IE46"/>
<dbReference type="Pfam" id="PF00213">
    <property type="entry name" value="OSCP"/>
    <property type="match status" value="1"/>
</dbReference>
<keyword evidence="3 7" id="KW-0375">Hydrogen ion transport</keyword>
<evidence type="ECO:0000256" key="4">
    <source>
        <dbReference type="ARBA" id="ARBA00023065"/>
    </source>
</evidence>
<dbReference type="GO" id="GO:0045259">
    <property type="term" value="C:proton-transporting ATP synthase complex"/>
    <property type="evidence" value="ECO:0007669"/>
    <property type="project" value="UniProtKB-KW"/>
</dbReference>
<sequence>MLRGLSRASLAEVEERFNAVAGSADLGSLADELFAVADLFDREHGLRRNLSDPARPAAQKAQAVRVLLEGKVSGAALETVIAAVSAKWARSGDLADALERLGVIAAAAEAEAASRLDDVEDELFRFGRIVASNLELHRTLTAPGVPAQAKQELLGSLLAGKVAPTTLRLISQLVVHPRGRSLDRGLEEFGYLVAAQRQRLVAVVRSAVELSEEQKRRLATWLRTSYGRDVHLNVEVDPRVLGGFSVHIGDDLIDTTIAGRIEEVRRRLAG</sequence>
<keyword evidence="7" id="KW-1003">Cell membrane</keyword>
<comment type="function">
    <text evidence="7">This protein is part of the stalk that links CF(0) to CF(1). It either transmits conformational changes from CF(0) to CF(1) or is implicated in proton conduction.</text>
</comment>
<keyword evidence="2 7" id="KW-0813">Transport</keyword>
<dbReference type="NCBIfam" id="NF009967">
    <property type="entry name" value="PRK13430.1"/>
    <property type="match status" value="1"/>
</dbReference>
<keyword evidence="9" id="KW-1185">Reference proteome</keyword>
<accession>A0A1I3IE46</accession>
<evidence type="ECO:0000256" key="1">
    <source>
        <dbReference type="ARBA" id="ARBA00004370"/>
    </source>
</evidence>
<keyword evidence="4 7" id="KW-0406">Ion transport</keyword>
<name>A0A1I3IE46_9ACTN</name>
<evidence type="ECO:0000256" key="7">
    <source>
        <dbReference type="HAMAP-Rule" id="MF_01416"/>
    </source>
</evidence>
<keyword evidence="7" id="KW-0139">CF(1)</keyword>
<evidence type="ECO:0000256" key="3">
    <source>
        <dbReference type="ARBA" id="ARBA00022781"/>
    </source>
</evidence>
<dbReference type="InterPro" id="IPR000711">
    <property type="entry name" value="ATPase_OSCP/dsu"/>
</dbReference>
<keyword evidence="5 7" id="KW-0472">Membrane</keyword>
<protein>
    <recommendedName>
        <fullName evidence="7">ATP synthase subunit delta</fullName>
    </recommendedName>
    <alternativeName>
        <fullName evidence="7">ATP synthase F(1) sector subunit delta</fullName>
    </alternativeName>
    <alternativeName>
        <fullName evidence="7">F-type ATPase subunit delta</fullName>
        <shortName evidence="7">F-ATPase subunit delta</shortName>
    </alternativeName>
</protein>
<dbReference type="NCBIfam" id="TIGR01145">
    <property type="entry name" value="ATP_synt_delta"/>
    <property type="match status" value="1"/>
</dbReference>
<dbReference type="HAMAP" id="MF_01416">
    <property type="entry name" value="ATP_synth_delta_bact"/>
    <property type="match status" value="1"/>
</dbReference>
<evidence type="ECO:0000313" key="8">
    <source>
        <dbReference type="EMBL" id="SFI46248.1"/>
    </source>
</evidence>
<dbReference type="SUPFAM" id="SSF47928">
    <property type="entry name" value="N-terminal domain of the delta subunit of the F1F0-ATP synthase"/>
    <property type="match status" value="1"/>
</dbReference>
<dbReference type="GO" id="GO:0005886">
    <property type="term" value="C:plasma membrane"/>
    <property type="evidence" value="ECO:0007669"/>
    <property type="project" value="UniProtKB-SubCell"/>
</dbReference>
<keyword evidence="6 7" id="KW-0066">ATP synthesis</keyword>
<reference evidence="9" key="1">
    <citation type="submission" date="2016-10" db="EMBL/GenBank/DDBJ databases">
        <authorList>
            <person name="Varghese N."/>
            <person name="Submissions S."/>
        </authorList>
    </citation>
    <scope>NUCLEOTIDE SEQUENCE [LARGE SCALE GENOMIC DNA]</scope>
    <source>
        <strain evidence="9">CGMCC 4.2126</strain>
    </source>
</reference>
<organism evidence="8 9">
    <name type="scientific">Streptosporangium canum</name>
    <dbReference type="NCBI Taxonomy" id="324952"/>
    <lineage>
        <taxon>Bacteria</taxon>
        <taxon>Bacillati</taxon>
        <taxon>Actinomycetota</taxon>
        <taxon>Actinomycetes</taxon>
        <taxon>Streptosporangiales</taxon>
        <taxon>Streptosporangiaceae</taxon>
        <taxon>Streptosporangium</taxon>
    </lineage>
</organism>
<dbReference type="InterPro" id="IPR026015">
    <property type="entry name" value="ATP_synth_OSCP/delta_N_sf"/>
</dbReference>
<evidence type="ECO:0000256" key="5">
    <source>
        <dbReference type="ARBA" id="ARBA00023136"/>
    </source>
</evidence>
<proteinExistence type="inferred from homology"/>
<comment type="function">
    <text evidence="7">F(1)F(0) ATP synthase produces ATP from ADP in the presence of a proton or sodium gradient. F-type ATPases consist of two structural domains, F(1) containing the extramembraneous catalytic core and F(0) containing the membrane proton channel, linked together by a central stalk and a peripheral stalk. During catalysis, ATP synthesis in the catalytic domain of F(1) is coupled via a rotary mechanism of the central stalk subunits to proton translocation.</text>
</comment>